<sequence length="331" mass="36656">MTKEMGEFLGRIIGDLVDIDIGSTSECFSKYLRVRVAIDVSKPLKRFLRMDLSVDDRHSYSMCMARKEGGFRDAGTEFDFGPWMRATSLSGNYKQVSEPEKVHVFSVPCSMGRNVRGDADMTLDGEKDCDNYGNQDHLGNDPYLKGKGLFMDANMVVGGEVADGTSGNQGLSDEGNIIVDGGPERDVVGQRSDVVDELGLHKVSVVFKSPIVLPKNMGGPVESIFEVWHRRNQALHGLVLFPVSDIWEWANNFVSEFRKSNIVENKKHEEDILCLLSSVDVSSISFVPRLDNKVAHGLAKISLDHVGHFVWLDDCPLSLESLVLGDYPGDL</sequence>
<reference evidence="2" key="1">
    <citation type="journal article" date="2019" name="Gigascience">
        <title>De novo genome assembly of the endangered Acer yangbiense, a plant species with extremely small populations endemic to Yunnan Province, China.</title>
        <authorList>
            <person name="Yang J."/>
            <person name="Wariss H.M."/>
            <person name="Tao L."/>
            <person name="Zhang R."/>
            <person name="Yun Q."/>
            <person name="Hollingsworth P."/>
            <person name="Dao Z."/>
            <person name="Luo G."/>
            <person name="Guo H."/>
            <person name="Ma Y."/>
            <person name="Sun W."/>
        </authorList>
    </citation>
    <scope>NUCLEOTIDE SEQUENCE [LARGE SCALE GENOMIC DNA]</scope>
    <source>
        <strain evidence="2">cv. Malutang</strain>
    </source>
</reference>
<evidence type="ECO:0000313" key="2">
    <source>
        <dbReference type="Proteomes" id="UP000323000"/>
    </source>
</evidence>
<dbReference type="OrthoDB" id="1707487at2759"/>
<keyword evidence="2" id="KW-1185">Reference proteome</keyword>
<dbReference type="AlphaFoldDB" id="A0A5C7H9N9"/>
<evidence type="ECO:0000313" key="1">
    <source>
        <dbReference type="EMBL" id="TXG53302.1"/>
    </source>
</evidence>
<organism evidence="1 2">
    <name type="scientific">Acer yangbiense</name>
    <dbReference type="NCBI Taxonomy" id="1000413"/>
    <lineage>
        <taxon>Eukaryota</taxon>
        <taxon>Viridiplantae</taxon>
        <taxon>Streptophyta</taxon>
        <taxon>Embryophyta</taxon>
        <taxon>Tracheophyta</taxon>
        <taxon>Spermatophyta</taxon>
        <taxon>Magnoliopsida</taxon>
        <taxon>eudicotyledons</taxon>
        <taxon>Gunneridae</taxon>
        <taxon>Pentapetalae</taxon>
        <taxon>rosids</taxon>
        <taxon>malvids</taxon>
        <taxon>Sapindales</taxon>
        <taxon>Sapindaceae</taxon>
        <taxon>Hippocastanoideae</taxon>
        <taxon>Acereae</taxon>
        <taxon>Acer</taxon>
    </lineage>
</organism>
<name>A0A5C7H9N9_9ROSI</name>
<proteinExistence type="predicted"/>
<accession>A0A5C7H9N9</accession>
<dbReference type="Proteomes" id="UP000323000">
    <property type="component" value="Chromosome 10"/>
</dbReference>
<protein>
    <submittedName>
        <fullName evidence="1">Uncharacterized protein</fullName>
    </submittedName>
</protein>
<gene>
    <name evidence="1" type="ORF">EZV62_022471</name>
</gene>
<comment type="caution">
    <text evidence="1">The sequence shown here is derived from an EMBL/GenBank/DDBJ whole genome shotgun (WGS) entry which is preliminary data.</text>
</comment>
<dbReference type="EMBL" id="VAHF01000010">
    <property type="protein sequence ID" value="TXG53302.1"/>
    <property type="molecule type" value="Genomic_DNA"/>
</dbReference>